<feature type="transmembrane region" description="Helical" evidence="1">
    <location>
        <begin position="83"/>
        <end position="103"/>
    </location>
</feature>
<dbReference type="AlphaFoldDB" id="A0A6P4EBK0"/>
<keyword evidence="1" id="KW-1133">Transmembrane helix</keyword>
<keyword evidence="1" id="KW-0472">Membrane</keyword>
<organism evidence="2">
    <name type="scientific">Drosophila rhopaloa</name>
    <name type="common">Fruit fly</name>
    <dbReference type="NCBI Taxonomy" id="1041015"/>
    <lineage>
        <taxon>Eukaryota</taxon>
        <taxon>Metazoa</taxon>
        <taxon>Ecdysozoa</taxon>
        <taxon>Arthropoda</taxon>
        <taxon>Hexapoda</taxon>
        <taxon>Insecta</taxon>
        <taxon>Pterygota</taxon>
        <taxon>Neoptera</taxon>
        <taxon>Endopterygota</taxon>
        <taxon>Diptera</taxon>
        <taxon>Brachycera</taxon>
        <taxon>Muscomorpha</taxon>
        <taxon>Ephydroidea</taxon>
        <taxon>Drosophilidae</taxon>
        <taxon>Drosophila</taxon>
        <taxon>Sophophora</taxon>
    </lineage>
</organism>
<evidence type="ECO:0000313" key="2">
    <source>
        <dbReference type="RefSeq" id="XP_016975425.1"/>
    </source>
</evidence>
<protein>
    <submittedName>
        <fullName evidence="2">Uncharacterized protein LOC108041880</fullName>
    </submittedName>
</protein>
<dbReference type="OrthoDB" id="7916595at2759"/>
<feature type="transmembrane region" description="Helical" evidence="1">
    <location>
        <begin position="52"/>
        <end position="71"/>
    </location>
</feature>
<feature type="transmembrane region" description="Helical" evidence="1">
    <location>
        <begin position="20"/>
        <end position="40"/>
    </location>
</feature>
<keyword evidence="1" id="KW-0812">Transmembrane</keyword>
<name>A0A6P4EBK0_DRORH</name>
<dbReference type="RefSeq" id="XP_016975425.1">
    <property type="nucleotide sequence ID" value="XM_017119936.1"/>
</dbReference>
<accession>A0A6P4EBK0</accession>
<reference evidence="2" key="1">
    <citation type="submission" date="2025-08" db="UniProtKB">
        <authorList>
            <consortium name="RefSeq"/>
        </authorList>
    </citation>
    <scope>IDENTIFICATION</scope>
</reference>
<sequence length="106" mass="12373">MKLPPKVENVWKRFLAIMSLPDLLVLACLWASGFSLGYYTKSAYVYDNLWPHWYALVGGVMALALTLGWTLRKHKKQQYSYDHYYIMFYGLLCSLMGSCFMLTKQL</sequence>
<feature type="non-terminal residue" evidence="2">
    <location>
        <position position="106"/>
    </location>
</feature>
<proteinExistence type="predicted"/>
<evidence type="ECO:0000256" key="1">
    <source>
        <dbReference type="SAM" id="Phobius"/>
    </source>
</evidence>
<gene>
    <name evidence="2" type="primary">LOC108041880</name>
</gene>